<dbReference type="EC" id="2.6.1.9" evidence="9"/>
<evidence type="ECO:0000256" key="3">
    <source>
        <dbReference type="ARBA" id="ARBA00011738"/>
    </source>
</evidence>
<dbReference type="InterPro" id="IPR015422">
    <property type="entry name" value="PyrdxlP-dep_Trfase_small"/>
</dbReference>
<dbReference type="HAMAP" id="MF_01023">
    <property type="entry name" value="HisC_aminotrans_2"/>
    <property type="match status" value="1"/>
</dbReference>
<sequence>MKNINLTRFIRSDLVQYEEYKAVPSAYDISEQNQVAIEKIDKLDANESVFGPTKNLYKALATYKGYRFYPDPEYKRLRRAIGKYVEMPDNFIAVGSGGDELIDLLLRLILEPKDQVINSPPTFGSYSTSTFLNRGVLINIPRIKDFSIEIEKILNAINDKVKLIIVCNPNNPTGNLTNINYIIKILDTQKLVLIDEAYFEFSGKTVLPLIKKYPNLIILRSFSKWAGIAGLRLGYLVASPYLIRQIMKIKSPYNINVAAELAGLVALEDYKYQERIINEIIIERNTLYKGIKKNSKLIIYPSCGNFLFVQSNETLFLKLKKGFQQNKIAVRYYDSALTGKALRITVGTSTQNNRVLEIINNI</sequence>
<dbReference type="STRING" id="1618481.US54_C0003G0012"/>
<dbReference type="InterPro" id="IPR015421">
    <property type="entry name" value="PyrdxlP-dep_Trfase_major"/>
</dbReference>
<dbReference type="SUPFAM" id="SSF53383">
    <property type="entry name" value="PLP-dependent transferases"/>
    <property type="match status" value="1"/>
</dbReference>
<name>A0A0G0JPF6_9BACT</name>
<comment type="caution">
    <text evidence="11">The sequence shown here is derived from an EMBL/GenBank/DDBJ whole genome shotgun (WGS) entry which is preliminary data.</text>
</comment>
<dbReference type="GO" id="GO:0030170">
    <property type="term" value="F:pyridoxal phosphate binding"/>
    <property type="evidence" value="ECO:0007669"/>
    <property type="project" value="InterPro"/>
</dbReference>
<dbReference type="AlphaFoldDB" id="A0A0G0JPF6"/>
<protein>
    <recommendedName>
        <fullName evidence="9">Histidinol-phosphate aminotransferase</fullName>
        <ecNumber evidence="9">2.6.1.9</ecNumber>
    </recommendedName>
    <alternativeName>
        <fullName evidence="9">Imidazole acetol-phosphate transaminase</fullName>
    </alternativeName>
</protein>
<proteinExistence type="inferred from homology"/>
<dbReference type="InterPro" id="IPR004839">
    <property type="entry name" value="Aminotransferase_I/II_large"/>
</dbReference>
<dbReference type="Proteomes" id="UP000034471">
    <property type="component" value="Unassembled WGS sequence"/>
</dbReference>
<comment type="catalytic activity">
    <reaction evidence="9">
        <text>L-histidinol phosphate + 2-oxoglutarate = 3-(imidazol-4-yl)-2-oxopropyl phosphate + L-glutamate</text>
        <dbReference type="Rhea" id="RHEA:23744"/>
        <dbReference type="ChEBI" id="CHEBI:16810"/>
        <dbReference type="ChEBI" id="CHEBI:29985"/>
        <dbReference type="ChEBI" id="CHEBI:57766"/>
        <dbReference type="ChEBI" id="CHEBI:57980"/>
        <dbReference type="EC" id="2.6.1.9"/>
    </reaction>
</comment>
<organism evidence="11 12">
    <name type="scientific">Candidatus Roizmanbacteria bacterium GW2011_GWA2_37_7</name>
    <dbReference type="NCBI Taxonomy" id="1618481"/>
    <lineage>
        <taxon>Bacteria</taxon>
        <taxon>Candidatus Roizmaniibacteriota</taxon>
    </lineage>
</organism>
<evidence type="ECO:0000313" key="12">
    <source>
        <dbReference type="Proteomes" id="UP000034471"/>
    </source>
</evidence>
<dbReference type="PROSITE" id="PS00105">
    <property type="entry name" value="AA_TRANSFER_CLASS_1"/>
    <property type="match status" value="1"/>
</dbReference>
<dbReference type="GO" id="GO:0000105">
    <property type="term" value="P:L-histidine biosynthetic process"/>
    <property type="evidence" value="ECO:0007669"/>
    <property type="project" value="UniProtKB-UniRule"/>
</dbReference>
<evidence type="ECO:0000259" key="10">
    <source>
        <dbReference type="Pfam" id="PF00155"/>
    </source>
</evidence>
<comment type="cofactor">
    <cofactor evidence="1 9">
        <name>pyridoxal 5'-phosphate</name>
        <dbReference type="ChEBI" id="CHEBI:597326"/>
    </cofactor>
</comment>
<comment type="pathway">
    <text evidence="9">Amino-acid biosynthesis; L-histidine biosynthesis; L-histidine from 5-phospho-alpha-D-ribose 1-diphosphate: step 7/9.</text>
</comment>
<evidence type="ECO:0000256" key="4">
    <source>
        <dbReference type="ARBA" id="ARBA00022576"/>
    </source>
</evidence>
<dbReference type="PANTHER" id="PTHR42885:SF2">
    <property type="entry name" value="HISTIDINOL-PHOSPHATE AMINOTRANSFERASE"/>
    <property type="match status" value="1"/>
</dbReference>
<keyword evidence="7 9" id="KW-0663">Pyridoxal phosphate</keyword>
<dbReference type="PATRIC" id="fig|1618481.3.peg.117"/>
<accession>A0A0G0JPF6</accession>
<dbReference type="CDD" id="cd00609">
    <property type="entry name" value="AAT_like"/>
    <property type="match status" value="1"/>
</dbReference>
<keyword evidence="6 9" id="KW-0808">Transferase</keyword>
<evidence type="ECO:0000313" key="11">
    <source>
        <dbReference type="EMBL" id="KKQ38784.1"/>
    </source>
</evidence>
<evidence type="ECO:0000256" key="2">
    <source>
        <dbReference type="ARBA" id="ARBA00007970"/>
    </source>
</evidence>
<dbReference type="PANTHER" id="PTHR42885">
    <property type="entry name" value="HISTIDINOL-PHOSPHATE AMINOTRANSFERASE-RELATED"/>
    <property type="match status" value="1"/>
</dbReference>
<evidence type="ECO:0000256" key="6">
    <source>
        <dbReference type="ARBA" id="ARBA00022679"/>
    </source>
</evidence>
<dbReference type="GO" id="GO:0004400">
    <property type="term" value="F:histidinol-phosphate transaminase activity"/>
    <property type="evidence" value="ECO:0007669"/>
    <property type="project" value="UniProtKB-UniRule"/>
</dbReference>
<keyword evidence="4 9" id="KW-0032">Aminotransferase</keyword>
<dbReference type="Pfam" id="PF00155">
    <property type="entry name" value="Aminotran_1_2"/>
    <property type="match status" value="1"/>
</dbReference>
<dbReference type="NCBIfam" id="TIGR01141">
    <property type="entry name" value="hisC"/>
    <property type="match status" value="1"/>
</dbReference>
<feature type="modified residue" description="N6-(pyridoxal phosphate)lysine" evidence="9">
    <location>
        <position position="224"/>
    </location>
</feature>
<evidence type="ECO:0000256" key="5">
    <source>
        <dbReference type="ARBA" id="ARBA00022605"/>
    </source>
</evidence>
<comment type="subunit">
    <text evidence="3 9">Homodimer.</text>
</comment>
<dbReference type="Gene3D" id="3.40.640.10">
    <property type="entry name" value="Type I PLP-dependent aspartate aminotransferase-like (Major domain)"/>
    <property type="match status" value="1"/>
</dbReference>
<gene>
    <name evidence="9" type="primary">hisC</name>
    <name evidence="11" type="ORF">US54_C0003G0012</name>
</gene>
<dbReference type="InterPro" id="IPR004838">
    <property type="entry name" value="NHTrfase_class1_PyrdxlP-BS"/>
</dbReference>
<comment type="similarity">
    <text evidence="2 9">Belongs to the class-II pyridoxal-phosphate-dependent aminotransferase family. Histidinol-phosphate aminotransferase subfamily.</text>
</comment>
<evidence type="ECO:0000256" key="7">
    <source>
        <dbReference type="ARBA" id="ARBA00022898"/>
    </source>
</evidence>
<feature type="domain" description="Aminotransferase class I/classII large" evidence="10">
    <location>
        <begin position="42"/>
        <end position="358"/>
    </location>
</feature>
<dbReference type="UniPathway" id="UPA00031">
    <property type="reaction ID" value="UER00012"/>
</dbReference>
<evidence type="ECO:0000256" key="9">
    <source>
        <dbReference type="HAMAP-Rule" id="MF_01023"/>
    </source>
</evidence>
<dbReference type="InterPro" id="IPR015424">
    <property type="entry name" value="PyrdxlP-dep_Trfase"/>
</dbReference>
<dbReference type="Gene3D" id="3.90.1150.10">
    <property type="entry name" value="Aspartate Aminotransferase, domain 1"/>
    <property type="match status" value="1"/>
</dbReference>
<dbReference type="InterPro" id="IPR005861">
    <property type="entry name" value="HisP_aminotrans"/>
</dbReference>
<dbReference type="EMBL" id="LBTJ01000003">
    <property type="protein sequence ID" value="KKQ38784.1"/>
    <property type="molecule type" value="Genomic_DNA"/>
</dbReference>
<reference evidence="11 12" key="1">
    <citation type="journal article" date="2015" name="Nature">
        <title>rRNA introns, odd ribosomes, and small enigmatic genomes across a large radiation of phyla.</title>
        <authorList>
            <person name="Brown C.T."/>
            <person name="Hug L.A."/>
            <person name="Thomas B.C."/>
            <person name="Sharon I."/>
            <person name="Castelle C.J."/>
            <person name="Singh A."/>
            <person name="Wilkins M.J."/>
            <person name="Williams K.H."/>
            <person name="Banfield J.F."/>
        </authorList>
    </citation>
    <scope>NUCLEOTIDE SEQUENCE [LARGE SCALE GENOMIC DNA]</scope>
</reference>
<keyword evidence="8 9" id="KW-0368">Histidine biosynthesis</keyword>
<keyword evidence="5 9" id="KW-0028">Amino-acid biosynthesis</keyword>
<evidence type="ECO:0000256" key="8">
    <source>
        <dbReference type="ARBA" id="ARBA00023102"/>
    </source>
</evidence>
<evidence type="ECO:0000256" key="1">
    <source>
        <dbReference type="ARBA" id="ARBA00001933"/>
    </source>
</evidence>